<evidence type="ECO:0000313" key="3">
    <source>
        <dbReference type="Proteomes" id="UP000046392"/>
    </source>
</evidence>
<dbReference type="InterPro" id="IPR001466">
    <property type="entry name" value="Beta-lactam-related"/>
</dbReference>
<keyword evidence="1" id="KW-1133">Transmembrane helix</keyword>
<dbReference type="WBParaSite" id="SPAL_0000016900.1">
    <property type="protein sequence ID" value="SPAL_0000016900.1"/>
    <property type="gene ID" value="SPAL_0000016900"/>
</dbReference>
<dbReference type="SUPFAM" id="SSF56601">
    <property type="entry name" value="beta-lactamase/transpeptidase-like"/>
    <property type="match status" value="1"/>
</dbReference>
<accession>A0A0N5B266</accession>
<dbReference type="InterPro" id="IPR052907">
    <property type="entry name" value="Beta-lactamase/esterase"/>
</dbReference>
<name>A0A0N5B266_STREA</name>
<dbReference type="Proteomes" id="UP000046392">
    <property type="component" value="Unplaced"/>
</dbReference>
<keyword evidence="1" id="KW-0472">Membrane</keyword>
<dbReference type="Gene3D" id="3.40.710.10">
    <property type="entry name" value="DD-peptidase/beta-lactamase superfamily"/>
    <property type="match status" value="1"/>
</dbReference>
<dbReference type="STRING" id="174720.A0A0N5B266"/>
<protein>
    <submittedName>
        <fullName evidence="4">Beta-lactamase domain-containing protein</fullName>
    </submittedName>
</protein>
<feature type="domain" description="Beta-lactamase-related" evidence="2">
    <location>
        <begin position="53"/>
        <end position="408"/>
    </location>
</feature>
<evidence type="ECO:0000313" key="4">
    <source>
        <dbReference type="WBParaSite" id="SPAL_0000016900.1"/>
    </source>
</evidence>
<reference evidence="4" key="1">
    <citation type="submission" date="2017-02" db="UniProtKB">
        <authorList>
            <consortium name="WormBaseParasite"/>
        </authorList>
    </citation>
    <scope>IDENTIFICATION</scope>
</reference>
<keyword evidence="3" id="KW-1185">Reference proteome</keyword>
<proteinExistence type="predicted"/>
<dbReference type="PANTHER" id="PTHR43319:SF7">
    <property type="entry name" value="BETA-LACTAMASE-RELATED DOMAIN-CONTAINING PROTEIN"/>
    <property type="match status" value="1"/>
</dbReference>
<dbReference type="InterPro" id="IPR012338">
    <property type="entry name" value="Beta-lactam/transpept-like"/>
</dbReference>
<evidence type="ECO:0000256" key="1">
    <source>
        <dbReference type="SAM" id="Phobius"/>
    </source>
</evidence>
<dbReference type="AlphaFoldDB" id="A0A0N5B266"/>
<keyword evidence="1" id="KW-0812">Transmembrane</keyword>
<organism evidence="3 4">
    <name type="scientific">Strongyloides papillosus</name>
    <name type="common">Intestinal threadworm</name>
    <dbReference type="NCBI Taxonomy" id="174720"/>
    <lineage>
        <taxon>Eukaryota</taxon>
        <taxon>Metazoa</taxon>
        <taxon>Ecdysozoa</taxon>
        <taxon>Nematoda</taxon>
        <taxon>Chromadorea</taxon>
        <taxon>Rhabditida</taxon>
        <taxon>Tylenchina</taxon>
        <taxon>Panagrolaimomorpha</taxon>
        <taxon>Strongyloidoidea</taxon>
        <taxon>Strongyloididae</taxon>
        <taxon>Strongyloides</taxon>
    </lineage>
</organism>
<sequence>MEDLKKYGIIPIFILIVISNIFAHVYWPMYYGKDVIINGYIDSKFDHVKRAFENNFLKGMEREGANVAVFYKGQNVVNLYGGIKNNSNNEEWDHKTKTVIFSATKAISSVCIALLVDRNYIKYDDKVIKVWPEYGQYGKENTTIEHVLTHMAGIPYLEKEISFEVGSNEEELARMIESSKPLWPPGYTSGYHGLTFGWIVNEIVKRTDPKKRSLHKFFKDEISNPNNLDIDIGCKKESLHHIAKISQPTIIEIIKDTLIQPLMIPMFGIAFLQPNGSPIVKMQENPSWMKMTLNNIPFNDPKILSIPNGAITGITNSYNLGKLFNLFISGKIVSNRTLSQITGPTLTNWHLERTTLWPVYKGRGFFWDVNPIDSSKFIFGHPGYGCQGLHIDLENELVVSYLTNGLKSSTSILCVPYQSILKAVYKSINNI</sequence>
<dbReference type="PANTHER" id="PTHR43319">
    <property type="entry name" value="BETA-LACTAMASE-RELATED"/>
    <property type="match status" value="1"/>
</dbReference>
<evidence type="ECO:0000259" key="2">
    <source>
        <dbReference type="Pfam" id="PF00144"/>
    </source>
</evidence>
<feature type="transmembrane region" description="Helical" evidence="1">
    <location>
        <begin position="7"/>
        <end position="27"/>
    </location>
</feature>
<dbReference type="Pfam" id="PF00144">
    <property type="entry name" value="Beta-lactamase"/>
    <property type="match status" value="1"/>
</dbReference>